<evidence type="ECO:0008006" key="5">
    <source>
        <dbReference type="Google" id="ProtNLM"/>
    </source>
</evidence>
<dbReference type="Proteomes" id="UP000256297">
    <property type="component" value="Unassembled WGS sequence"/>
</dbReference>
<feature type="signal peptide" evidence="2">
    <location>
        <begin position="1"/>
        <end position="23"/>
    </location>
</feature>
<dbReference type="PANTHER" id="PTHR42928:SF5">
    <property type="entry name" value="BLR1237 PROTEIN"/>
    <property type="match status" value="1"/>
</dbReference>
<sequence length="322" mass="34136">MRKILLAFSATLAMLILSPGVNAQTYPQKPIRWIVPWPVGGGADIVARLISTRLGEVLGQPVIVDNRAGAAGNIGTQVAAQTGSDGYTILFAYSGTHAVNPHLYKKLPFKETDFVPVILLTSVPQVLVVNATVSVKTVTELISLAKARQGSISYASSGNGSINHLAGEMFARMAGLQLLHVPYKGGGPASTALLAGEVNMIFGEPGTVIPLIKQGRVHALAVSSRKRSTTLPDVPTVAEAGLPGYDVASWNGVLAPAGTPTQIITRLNQAFNRVLSMPDIRQALMERGYEPVGGTPDQFGKHMQHELAKWGPVVKRIGLQID</sequence>
<name>A0A375CQ15_9BURK</name>
<dbReference type="PIRSF" id="PIRSF017082">
    <property type="entry name" value="YflP"/>
    <property type="match status" value="1"/>
</dbReference>
<comment type="caution">
    <text evidence="3">The sequence shown here is derived from an EMBL/GenBank/DDBJ whole genome shotgun (WGS) entry which is preliminary data.</text>
</comment>
<dbReference type="RefSeq" id="WP_240990368.1">
    <property type="nucleotide sequence ID" value="NZ_OFSP01000078.1"/>
</dbReference>
<proteinExistence type="inferred from homology"/>
<evidence type="ECO:0000313" key="4">
    <source>
        <dbReference type="Proteomes" id="UP000256297"/>
    </source>
</evidence>
<dbReference type="SUPFAM" id="SSF53850">
    <property type="entry name" value="Periplasmic binding protein-like II"/>
    <property type="match status" value="1"/>
</dbReference>
<dbReference type="InterPro" id="IPR042100">
    <property type="entry name" value="Bug_dom1"/>
</dbReference>
<dbReference type="CDD" id="cd13578">
    <property type="entry name" value="PBP2_Bug27"/>
    <property type="match status" value="1"/>
</dbReference>
<dbReference type="AlphaFoldDB" id="A0A375CQ15"/>
<dbReference type="Gene3D" id="3.40.190.10">
    <property type="entry name" value="Periplasmic binding protein-like II"/>
    <property type="match status" value="1"/>
</dbReference>
<dbReference type="PANTHER" id="PTHR42928">
    <property type="entry name" value="TRICARBOXYLATE-BINDING PROTEIN"/>
    <property type="match status" value="1"/>
</dbReference>
<reference evidence="4" key="1">
    <citation type="submission" date="2018-01" db="EMBL/GenBank/DDBJ databases">
        <authorList>
            <person name="Gaut B.S."/>
            <person name="Morton B.R."/>
            <person name="Clegg M.T."/>
            <person name="Duvall M.R."/>
        </authorList>
    </citation>
    <scope>NUCLEOTIDE SEQUENCE [LARGE SCALE GENOMIC DNA]</scope>
</reference>
<evidence type="ECO:0000256" key="1">
    <source>
        <dbReference type="ARBA" id="ARBA00006987"/>
    </source>
</evidence>
<organism evidence="3 4">
    <name type="scientific">Cupriavidus taiwanensis</name>
    <dbReference type="NCBI Taxonomy" id="164546"/>
    <lineage>
        <taxon>Bacteria</taxon>
        <taxon>Pseudomonadati</taxon>
        <taxon>Pseudomonadota</taxon>
        <taxon>Betaproteobacteria</taxon>
        <taxon>Burkholderiales</taxon>
        <taxon>Burkholderiaceae</taxon>
        <taxon>Cupriavidus</taxon>
    </lineage>
</organism>
<evidence type="ECO:0000313" key="3">
    <source>
        <dbReference type="EMBL" id="SOY77505.1"/>
    </source>
</evidence>
<dbReference type="Pfam" id="PF03401">
    <property type="entry name" value="TctC"/>
    <property type="match status" value="1"/>
</dbReference>
<dbReference type="Gene3D" id="3.40.190.150">
    <property type="entry name" value="Bordetella uptake gene, domain 1"/>
    <property type="match status" value="1"/>
</dbReference>
<protein>
    <recommendedName>
        <fullName evidence="5">Tripartite tricarboxylate transporter substrate binding protein</fullName>
    </recommendedName>
</protein>
<comment type="similarity">
    <text evidence="1">Belongs to the UPF0065 (bug) family.</text>
</comment>
<keyword evidence="2" id="KW-0732">Signal</keyword>
<dbReference type="InterPro" id="IPR005064">
    <property type="entry name" value="BUG"/>
</dbReference>
<evidence type="ECO:0000256" key="2">
    <source>
        <dbReference type="SAM" id="SignalP"/>
    </source>
</evidence>
<gene>
    <name evidence="3" type="ORF">CBM2589_U10022</name>
</gene>
<accession>A0A375CQ15</accession>
<dbReference type="EMBL" id="OFSP01000078">
    <property type="protein sequence ID" value="SOY77505.1"/>
    <property type="molecule type" value="Genomic_DNA"/>
</dbReference>
<feature type="chain" id="PRO_5016713426" description="Tripartite tricarboxylate transporter substrate binding protein" evidence="2">
    <location>
        <begin position="24"/>
        <end position="322"/>
    </location>
</feature>